<sequence precursor="true">MITSLPLRALLAGACLLLTTGGLHAQGRAGSPTLDKIRAAETVYLGYREGSAPFAYLDPEQKAIGFSLDLCRHVTDAIQARLGLPALSVVQVPTTPGSRQIMLEAETIDLDCGPVTNTEQRQRSVAYSVTIFVAGVKALVRQDSSVRALKDLKDKVVVTTAGTTAEAYIKSAAVRQGLLINYRFGRDHAESLRLLLRGNADVLVLDDALLAGLLSNLPPAERGRLIVLADSYGFEPYGLAFRRQDPEFKRLVDDTLVGVMQSGEFARLYGKWFTSPIPPGGASLDMPMSAALKQLILTPNDKGL</sequence>
<proteinExistence type="inferred from homology"/>
<dbReference type="Pfam" id="PF00497">
    <property type="entry name" value="SBP_bac_3"/>
    <property type="match status" value="1"/>
</dbReference>
<gene>
    <name evidence="6" type="ordered locus">CAP2UW1_4241</name>
</gene>
<comment type="similarity">
    <text evidence="1">Belongs to the bacterial solute-binding protein 3 family.</text>
</comment>
<dbReference type="EMBL" id="CP001715">
    <property type="protein sequence ID" value="ACV37482.1"/>
    <property type="molecule type" value="Genomic_DNA"/>
</dbReference>
<dbReference type="GO" id="GO:0006865">
    <property type="term" value="P:amino acid transport"/>
    <property type="evidence" value="ECO:0007669"/>
    <property type="project" value="TreeGrafter"/>
</dbReference>
<feature type="signal peptide" evidence="4">
    <location>
        <begin position="1"/>
        <end position="25"/>
    </location>
</feature>
<evidence type="ECO:0000256" key="3">
    <source>
        <dbReference type="ARBA" id="ARBA00022729"/>
    </source>
</evidence>
<dbReference type="GO" id="GO:0005576">
    <property type="term" value="C:extracellular region"/>
    <property type="evidence" value="ECO:0007669"/>
    <property type="project" value="TreeGrafter"/>
</dbReference>
<keyword evidence="3 4" id="KW-0732">Signal</keyword>
<dbReference type="PANTHER" id="PTHR30085">
    <property type="entry name" value="AMINO ACID ABC TRANSPORTER PERMEASE"/>
    <property type="match status" value="1"/>
</dbReference>
<dbReference type="KEGG" id="app:CAP2UW1_4241"/>
<dbReference type="SUPFAM" id="SSF53850">
    <property type="entry name" value="Periplasmic binding protein-like II"/>
    <property type="match status" value="1"/>
</dbReference>
<organism evidence="6">
    <name type="scientific">Accumulibacter regalis</name>
    <dbReference type="NCBI Taxonomy" id="522306"/>
    <lineage>
        <taxon>Bacteria</taxon>
        <taxon>Pseudomonadati</taxon>
        <taxon>Pseudomonadota</taxon>
        <taxon>Betaproteobacteria</taxon>
        <taxon>Candidatus Accumulibacter</taxon>
    </lineage>
</organism>
<name>C7RPI5_ACCRE</name>
<accession>C7RPI5</accession>
<dbReference type="eggNOG" id="COG0834">
    <property type="taxonomic scope" value="Bacteria"/>
</dbReference>
<keyword evidence="2" id="KW-0813">Transport</keyword>
<reference evidence="6" key="2">
    <citation type="submission" date="2009-09" db="EMBL/GenBank/DDBJ databases">
        <title>Complete sequence of chromosome of Candidatus Accumulibacter phosphatis clade IIA str. UW-1.</title>
        <authorList>
            <consortium name="US DOE Joint Genome Institute"/>
            <person name="Martin H.G."/>
            <person name="Ivanova N."/>
            <person name="Kunin V."/>
            <person name="Warnecke F."/>
            <person name="Barry K."/>
            <person name="He S."/>
            <person name="Salamov A."/>
            <person name="Szeto E."/>
            <person name="Dalin E."/>
            <person name="Pangilinan J.L."/>
            <person name="Lapidus A."/>
            <person name="Lowry S."/>
            <person name="Kyrpides N.C."/>
            <person name="McMahon K.D."/>
            <person name="Hugenholtz P."/>
        </authorList>
    </citation>
    <scope>NUCLEOTIDE SEQUENCE [LARGE SCALE GENOMIC DNA]</scope>
    <source>
        <strain evidence="6">UW-1</strain>
    </source>
</reference>
<dbReference type="STRING" id="522306.CAP2UW1_4241"/>
<evidence type="ECO:0000313" key="6">
    <source>
        <dbReference type="EMBL" id="ACV37482.1"/>
    </source>
</evidence>
<evidence type="ECO:0000256" key="4">
    <source>
        <dbReference type="SAM" id="SignalP"/>
    </source>
</evidence>
<dbReference type="GO" id="GO:0030288">
    <property type="term" value="C:outer membrane-bounded periplasmic space"/>
    <property type="evidence" value="ECO:0007669"/>
    <property type="project" value="TreeGrafter"/>
</dbReference>
<dbReference type="AlphaFoldDB" id="C7RPI5"/>
<protein>
    <submittedName>
        <fullName evidence="6">Extracellular solute-binding protein family 3</fullName>
    </submittedName>
</protein>
<dbReference type="SMART" id="SM00062">
    <property type="entry name" value="PBPb"/>
    <property type="match status" value="1"/>
</dbReference>
<feature type="chain" id="PRO_5002983728" evidence="4">
    <location>
        <begin position="26"/>
        <end position="304"/>
    </location>
</feature>
<dbReference type="InterPro" id="IPR051455">
    <property type="entry name" value="Bact_solute-bind_prot3"/>
</dbReference>
<dbReference type="Gene3D" id="3.40.190.10">
    <property type="entry name" value="Periplasmic binding protein-like II"/>
    <property type="match status" value="2"/>
</dbReference>
<feature type="domain" description="Solute-binding protein family 3/N-terminal" evidence="5">
    <location>
        <begin position="42"/>
        <end position="276"/>
    </location>
</feature>
<reference evidence="6" key="1">
    <citation type="submission" date="2009-08" db="EMBL/GenBank/DDBJ databases">
        <authorList>
            <consortium name="US DOE Joint Genome Institute"/>
            <person name="Lucas S."/>
            <person name="Copeland A."/>
            <person name="Lapidus A."/>
            <person name="Glavina del Rio T."/>
            <person name="Dalin E."/>
            <person name="Tice H."/>
            <person name="Bruce D."/>
            <person name="Barry K."/>
            <person name="Pitluck S."/>
            <person name="Lowry S."/>
            <person name="Larimer F."/>
            <person name="Land M."/>
            <person name="Hauser L."/>
            <person name="Kyrpides N."/>
            <person name="Ivanova N."/>
            <person name="McMahon K.D."/>
            <person name="Hugenholtz P."/>
        </authorList>
    </citation>
    <scope>NUCLEOTIDE SEQUENCE</scope>
    <source>
        <strain evidence="6">UW-1</strain>
    </source>
</reference>
<evidence type="ECO:0000256" key="2">
    <source>
        <dbReference type="ARBA" id="ARBA00022448"/>
    </source>
</evidence>
<evidence type="ECO:0000259" key="5">
    <source>
        <dbReference type="SMART" id="SM00062"/>
    </source>
</evidence>
<dbReference type="InterPro" id="IPR001638">
    <property type="entry name" value="Solute-binding_3/MltF_N"/>
</dbReference>
<dbReference type="PANTHER" id="PTHR30085:SF2">
    <property type="entry name" value="GLUTAMATE_ASPARTATE IMPORT SOLUTE-BINDING PROTEIN"/>
    <property type="match status" value="1"/>
</dbReference>
<evidence type="ECO:0000256" key="1">
    <source>
        <dbReference type="ARBA" id="ARBA00010333"/>
    </source>
</evidence>
<dbReference type="CDD" id="cd13688">
    <property type="entry name" value="PBP2_GltI_DEBP"/>
    <property type="match status" value="1"/>
</dbReference>
<dbReference type="HOGENOM" id="CLU_019602_0_0_4"/>